<dbReference type="PROSITE" id="PS00360">
    <property type="entry name" value="RIBOSOMAL_S9"/>
    <property type="match status" value="1"/>
</dbReference>
<name>A0A383BEZ8_9ZZZZ</name>
<dbReference type="GO" id="GO:0003723">
    <property type="term" value="F:RNA binding"/>
    <property type="evidence" value="ECO:0007669"/>
    <property type="project" value="TreeGrafter"/>
</dbReference>
<evidence type="ECO:0000313" key="4">
    <source>
        <dbReference type="EMBL" id="SVE17995.1"/>
    </source>
</evidence>
<organism evidence="4">
    <name type="scientific">marine metagenome</name>
    <dbReference type="NCBI Taxonomy" id="408172"/>
    <lineage>
        <taxon>unclassified sequences</taxon>
        <taxon>metagenomes</taxon>
        <taxon>ecological metagenomes</taxon>
    </lineage>
</organism>
<dbReference type="GO" id="GO:0022627">
    <property type="term" value="C:cytosolic small ribosomal subunit"/>
    <property type="evidence" value="ECO:0007669"/>
    <property type="project" value="TreeGrafter"/>
</dbReference>
<dbReference type="InterPro" id="IPR000754">
    <property type="entry name" value="Ribosomal_uS9"/>
</dbReference>
<dbReference type="AlphaFoldDB" id="A0A383BEZ8"/>
<dbReference type="PANTHER" id="PTHR21569:SF1">
    <property type="entry name" value="SMALL RIBOSOMAL SUBUNIT PROTEIN US9M"/>
    <property type="match status" value="1"/>
</dbReference>
<dbReference type="Gene3D" id="3.30.230.10">
    <property type="match status" value="1"/>
</dbReference>
<dbReference type="GO" id="GO:0006412">
    <property type="term" value="P:translation"/>
    <property type="evidence" value="ECO:0007669"/>
    <property type="project" value="InterPro"/>
</dbReference>
<dbReference type="Pfam" id="PF00380">
    <property type="entry name" value="Ribosomal_S9"/>
    <property type="match status" value="1"/>
</dbReference>
<evidence type="ECO:0000256" key="1">
    <source>
        <dbReference type="ARBA" id="ARBA00005251"/>
    </source>
</evidence>
<gene>
    <name evidence="4" type="ORF">METZ01_LOCUS470849</name>
</gene>
<keyword evidence="3" id="KW-0687">Ribonucleoprotein</keyword>
<proteinExistence type="inferred from homology"/>
<dbReference type="InterPro" id="IPR020568">
    <property type="entry name" value="Ribosomal_Su5_D2-typ_SF"/>
</dbReference>
<keyword evidence="2" id="KW-0689">Ribosomal protein</keyword>
<accession>A0A383BEZ8</accession>
<dbReference type="PANTHER" id="PTHR21569">
    <property type="entry name" value="RIBOSOMAL PROTEIN S9"/>
    <property type="match status" value="1"/>
</dbReference>
<dbReference type="GO" id="GO:0003735">
    <property type="term" value="F:structural constituent of ribosome"/>
    <property type="evidence" value="ECO:0007669"/>
    <property type="project" value="InterPro"/>
</dbReference>
<sequence length="73" mass="8063">MGQYRVVAKVTGGGVVSQAGALRHGISRALVAANVELRPALKKEGLLTRDSREKERKKYGLVRARKAKQYSKR</sequence>
<dbReference type="InterPro" id="IPR020574">
    <property type="entry name" value="Ribosomal_uS9_CS"/>
</dbReference>
<evidence type="ECO:0008006" key="5">
    <source>
        <dbReference type="Google" id="ProtNLM"/>
    </source>
</evidence>
<dbReference type="EMBL" id="UINC01199522">
    <property type="protein sequence ID" value="SVE17995.1"/>
    <property type="molecule type" value="Genomic_DNA"/>
</dbReference>
<evidence type="ECO:0000256" key="3">
    <source>
        <dbReference type="ARBA" id="ARBA00023274"/>
    </source>
</evidence>
<reference evidence="4" key="1">
    <citation type="submission" date="2018-05" db="EMBL/GenBank/DDBJ databases">
        <authorList>
            <person name="Lanie J.A."/>
            <person name="Ng W.-L."/>
            <person name="Kazmierczak K.M."/>
            <person name="Andrzejewski T.M."/>
            <person name="Davidsen T.M."/>
            <person name="Wayne K.J."/>
            <person name="Tettelin H."/>
            <person name="Glass J.I."/>
            <person name="Rusch D."/>
            <person name="Podicherti R."/>
            <person name="Tsui H.-C.T."/>
            <person name="Winkler M.E."/>
        </authorList>
    </citation>
    <scope>NUCLEOTIDE SEQUENCE</scope>
</reference>
<evidence type="ECO:0000256" key="2">
    <source>
        <dbReference type="ARBA" id="ARBA00022980"/>
    </source>
</evidence>
<comment type="similarity">
    <text evidence="1">Belongs to the universal ribosomal protein uS9 family.</text>
</comment>
<dbReference type="SUPFAM" id="SSF54211">
    <property type="entry name" value="Ribosomal protein S5 domain 2-like"/>
    <property type="match status" value="1"/>
</dbReference>
<dbReference type="InterPro" id="IPR014721">
    <property type="entry name" value="Ribsml_uS5_D2-typ_fold_subgr"/>
</dbReference>
<protein>
    <recommendedName>
        <fullName evidence="5">30S ribosomal protein S9</fullName>
    </recommendedName>
</protein>